<dbReference type="PANTHER" id="PTHR30292:SF0">
    <property type="entry name" value="5-OXOPROLINASE SUBUNIT A"/>
    <property type="match status" value="1"/>
</dbReference>
<dbReference type="CDD" id="cd10787">
    <property type="entry name" value="LamB_YcsF_like"/>
    <property type="match status" value="1"/>
</dbReference>
<reference evidence="2" key="1">
    <citation type="submission" date="2019-11" db="EMBL/GenBank/DDBJ databases">
        <authorList>
            <person name="Li J."/>
        </authorList>
    </citation>
    <scope>NUCLEOTIDE SEQUENCE</scope>
    <source>
        <strain evidence="2">B6B</strain>
    </source>
</reference>
<dbReference type="PANTHER" id="PTHR30292">
    <property type="entry name" value="UNCHARACTERIZED PROTEIN YBGL-RELATED"/>
    <property type="match status" value="1"/>
</dbReference>
<comment type="catalytic activity">
    <reaction evidence="1">
        <text>5-oxo-L-proline + ATP + 2 H2O = L-glutamate + ADP + phosphate + H(+)</text>
        <dbReference type="Rhea" id="RHEA:10348"/>
        <dbReference type="ChEBI" id="CHEBI:15377"/>
        <dbReference type="ChEBI" id="CHEBI:15378"/>
        <dbReference type="ChEBI" id="CHEBI:29985"/>
        <dbReference type="ChEBI" id="CHEBI:30616"/>
        <dbReference type="ChEBI" id="CHEBI:43474"/>
        <dbReference type="ChEBI" id="CHEBI:58402"/>
        <dbReference type="ChEBI" id="CHEBI:456216"/>
        <dbReference type="EC" id="3.5.2.9"/>
    </reaction>
</comment>
<keyword evidence="1" id="KW-0067">ATP-binding</keyword>
<evidence type="ECO:0000313" key="3">
    <source>
        <dbReference type="Proteomes" id="UP000799092"/>
    </source>
</evidence>
<dbReference type="EC" id="3.5.2.9" evidence="1"/>
<dbReference type="NCBIfam" id="NF003816">
    <property type="entry name" value="PRK05406.1-5"/>
    <property type="match status" value="1"/>
</dbReference>
<dbReference type="Gene3D" id="3.20.20.370">
    <property type="entry name" value="Glycoside hydrolase/deacetylase"/>
    <property type="match status" value="1"/>
</dbReference>
<comment type="function">
    <text evidence="1">Catalyzes the cleavage of 5-oxoproline to form L-glutamate coupled to the hydrolysis of ATP to ADP and inorganic phosphate.</text>
</comment>
<keyword evidence="1" id="KW-0547">Nucleotide-binding</keyword>
<evidence type="ECO:0000313" key="2">
    <source>
        <dbReference type="EMBL" id="MRH41940.1"/>
    </source>
</evidence>
<comment type="similarity">
    <text evidence="1">Belongs to the LamB/PxpA family.</text>
</comment>
<gene>
    <name evidence="1 2" type="primary">pxpA</name>
    <name evidence="2" type="ORF">GH741_04535</name>
</gene>
<dbReference type="GO" id="GO:0005524">
    <property type="term" value="F:ATP binding"/>
    <property type="evidence" value="ECO:0007669"/>
    <property type="project" value="UniProtKB-UniRule"/>
</dbReference>
<accession>A0A6A8D9J4</accession>
<keyword evidence="3" id="KW-1185">Reference proteome</keyword>
<sequence length="250" mass="27428">MYTVDINCDMGESFGRYVIGNDQDIIKYISSANIACGLHAGDPAIMDETVKLAIKHHVKIGAHPGLPDIHGFGRRVMNITPTEAYQWITYQIGALQSFVKINGGKLHHVKPHGALYNMAAKDKAIAVAIAEAMFQIDPTLTLYGPSNSELTKAGEKIGLTVKHEVFVDRTYQDDGTLTPRTEKNALLTNKEEAINQALMMIKKQKVISVNGIGIPIKIDTLCIHGDGPYALDFASTLYQHLKTEGIQLNK</sequence>
<dbReference type="RefSeq" id="WP_153735604.1">
    <property type="nucleotide sequence ID" value="NZ_WJNG01000003.1"/>
</dbReference>
<evidence type="ECO:0000256" key="1">
    <source>
        <dbReference type="HAMAP-Rule" id="MF_00691"/>
    </source>
</evidence>
<dbReference type="Pfam" id="PF03746">
    <property type="entry name" value="LamB_YcsF"/>
    <property type="match status" value="1"/>
</dbReference>
<dbReference type="Proteomes" id="UP000799092">
    <property type="component" value="Unassembled WGS sequence"/>
</dbReference>
<dbReference type="HAMAP" id="MF_00691">
    <property type="entry name" value="PxpA"/>
    <property type="match status" value="1"/>
</dbReference>
<proteinExistence type="inferred from homology"/>
<protein>
    <recommendedName>
        <fullName evidence="1">5-oxoprolinase subunit A</fullName>
        <shortName evidence="1">5-OPase subunit A</shortName>
        <ecNumber evidence="1">3.5.2.9</ecNumber>
    </recommendedName>
    <alternativeName>
        <fullName evidence="1">5-oxoprolinase (ATP-hydrolyzing) subunit A</fullName>
    </alternativeName>
</protein>
<dbReference type="SUPFAM" id="SSF88713">
    <property type="entry name" value="Glycoside hydrolase/deacetylase"/>
    <property type="match status" value="1"/>
</dbReference>
<comment type="subunit">
    <text evidence="1">Forms a complex composed of PxpA, PxpB and PxpC.</text>
</comment>
<dbReference type="AlphaFoldDB" id="A0A6A8D9J4"/>
<dbReference type="EMBL" id="WJNG01000003">
    <property type="protein sequence ID" value="MRH41940.1"/>
    <property type="molecule type" value="Genomic_DNA"/>
</dbReference>
<comment type="caution">
    <text evidence="2">The sequence shown here is derived from an EMBL/GenBank/DDBJ whole genome shotgun (WGS) entry which is preliminary data.</text>
</comment>
<dbReference type="InterPro" id="IPR011330">
    <property type="entry name" value="Glyco_hydro/deAcase_b/a-brl"/>
</dbReference>
<organism evidence="2 3">
    <name type="scientific">Aquibacillus halophilus</name>
    <dbReference type="NCBI Taxonomy" id="930132"/>
    <lineage>
        <taxon>Bacteria</taxon>
        <taxon>Bacillati</taxon>
        <taxon>Bacillota</taxon>
        <taxon>Bacilli</taxon>
        <taxon>Bacillales</taxon>
        <taxon>Bacillaceae</taxon>
        <taxon>Aquibacillus</taxon>
    </lineage>
</organism>
<dbReference type="NCBIfam" id="NF003814">
    <property type="entry name" value="PRK05406.1-3"/>
    <property type="match status" value="1"/>
</dbReference>
<dbReference type="GO" id="GO:0005975">
    <property type="term" value="P:carbohydrate metabolic process"/>
    <property type="evidence" value="ECO:0007669"/>
    <property type="project" value="InterPro"/>
</dbReference>
<dbReference type="InterPro" id="IPR005501">
    <property type="entry name" value="LamB/YcsF/PxpA-like"/>
</dbReference>
<name>A0A6A8D9J4_9BACI</name>
<keyword evidence="1 2" id="KW-0378">Hydrolase</keyword>
<dbReference type="OrthoDB" id="9773478at2"/>
<dbReference type="GO" id="GO:0017168">
    <property type="term" value="F:5-oxoprolinase (ATP-hydrolyzing) activity"/>
    <property type="evidence" value="ECO:0007669"/>
    <property type="project" value="UniProtKB-UniRule"/>
</dbReference>